<dbReference type="GO" id="GO:0008270">
    <property type="term" value="F:zinc ion binding"/>
    <property type="evidence" value="ECO:0007669"/>
    <property type="project" value="InterPro"/>
</dbReference>
<dbReference type="AlphaFoldDB" id="A0A1B9H4B6"/>
<evidence type="ECO:0000256" key="1">
    <source>
        <dbReference type="ARBA" id="ARBA00001947"/>
    </source>
</evidence>
<keyword evidence="5" id="KW-0560">Oxidoreductase</keyword>
<dbReference type="PANTHER" id="PTHR30096:SF0">
    <property type="entry name" value="4,5-DOPA DIOXYGENASE EXTRADIOL-LIKE PROTEIN"/>
    <property type="match status" value="1"/>
</dbReference>
<dbReference type="GO" id="GO:0016702">
    <property type="term" value="F:oxidoreductase activity, acting on single donors with incorporation of molecular oxygen, incorporation of two atoms of oxygen"/>
    <property type="evidence" value="ECO:0007669"/>
    <property type="project" value="UniProtKB-ARBA"/>
</dbReference>
<dbReference type="Gene3D" id="3.40.830.10">
    <property type="entry name" value="LigB-like"/>
    <property type="match status" value="1"/>
</dbReference>
<evidence type="ECO:0000256" key="5">
    <source>
        <dbReference type="ARBA" id="ARBA00023002"/>
    </source>
</evidence>
<organism evidence="7 8">
    <name type="scientific">Kwoniella heveanensis BCC8398</name>
    <dbReference type="NCBI Taxonomy" id="1296120"/>
    <lineage>
        <taxon>Eukaryota</taxon>
        <taxon>Fungi</taxon>
        <taxon>Dikarya</taxon>
        <taxon>Basidiomycota</taxon>
        <taxon>Agaricomycotina</taxon>
        <taxon>Tremellomycetes</taxon>
        <taxon>Tremellales</taxon>
        <taxon>Cryptococcaceae</taxon>
        <taxon>Kwoniella</taxon>
    </lineage>
</organism>
<evidence type="ECO:0000313" key="7">
    <source>
        <dbReference type="EMBL" id="OCF38111.1"/>
    </source>
</evidence>
<protein>
    <submittedName>
        <fullName evidence="7">Extradiol ring-cleavage dioxygenase</fullName>
    </submittedName>
</protein>
<keyword evidence="8" id="KW-1185">Reference proteome</keyword>
<dbReference type="OrthoDB" id="7396853at2759"/>
<evidence type="ECO:0000313" key="8">
    <source>
        <dbReference type="Proteomes" id="UP000092666"/>
    </source>
</evidence>
<dbReference type="EMBL" id="KI669492">
    <property type="protein sequence ID" value="OCF38111.1"/>
    <property type="molecule type" value="Genomic_DNA"/>
</dbReference>
<keyword evidence="7" id="KW-0223">Dioxygenase</keyword>
<evidence type="ECO:0000256" key="4">
    <source>
        <dbReference type="ARBA" id="ARBA00022833"/>
    </source>
</evidence>
<keyword evidence="3" id="KW-0479">Metal-binding</keyword>
<feature type="domain" description="Extradiol ring-cleavage dioxygenase class III enzyme subunit B" evidence="6">
    <location>
        <begin position="21"/>
        <end position="263"/>
    </location>
</feature>
<evidence type="ECO:0000256" key="2">
    <source>
        <dbReference type="ARBA" id="ARBA00007581"/>
    </source>
</evidence>
<dbReference type="InterPro" id="IPR014436">
    <property type="entry name" value="Extradiol_dOase_DODA"/>
</dbReference>
<reference evidence="7 8" key="1">
    <citation type="submission" date="2013-07" db="EMBL/GenBank/DDBJ databases">
        <title>The Genome Sequence of Cryptococcus heveanensis BCC8398.</title>
        <authorList>
            <consortium name="The Broad Institute Genome Sequencing Platform"/>
            <person name="Cuomo C."/>
            <person name="Litvintseva A."/>
            <person name="Chen Y."/>
            <person name="Heitman J."/>
            <person name="Sun S."/>
            <person name="Springer D."/>
            <person name="Dromer F."/>
            <person name="Young S.K."/>
            <person name="Zeng Q."/>
            <person name="Gargeya S."/>
            <person name="Fitzgerald M."/>
            <person name="Abouelleil A."/>
            <person name="Alvarado L."/>
            <person name="Berlin A.M."/>
            <person name="Chapman S.B."/>
            <person name="Dewar J."/>
            <person name="Goldberg J."/>
            <person name="Griggs A."/>
            <person name="Gujja S."/>
            <person name="Hansen M."/>
            <person name="Howarth C."/>
            <person name="Imamovic A."/>
            <person name="Larimer J."/>
            <person name="McCowan C."/>
            <person name="Murphy C."/>
            <person name="Pearson M."/>
            <person name="Priest M."/>
            <person name="Roberts A."/>
            <person name="Saif S."/>
            <person name="Shea T."/>
            <person name="Sykes S."/>
            <person name="Wortman J."/>
            <person name="Nusbaum C."/>
            <person name="Birren B."/>
        </authorList>
    </citation>
    <scope>NUCLEOTIDE SEQUENCE [LARGE SCALE GENOMIC DNA]</scope>
    <source>
        <strain evidence="7 8">BCC8398</strain>
    </source>
</reference>
<proteinExistence type="inferred from homology"/>
<reference evidence="8" key="2">
    <citation type="submission" date="2013-12" db="EMBL/GenBank/DDBJ databases">
        <title>Evolution of pathogenesis and genome organization in the Tremellales.</title>
        <authorList>
            <person name="Cuomo C."/>
            <person name="Litvintseva A."/>
            <person name="Heitman J."/>
            <person name="Chen Y."/>
            <person name="Sun S."/>
            <person name="Springer D."/>
            <person name="Dromer F."/>
            <person name="Young S."/>
            <person name="Zeng Q."/>
            <person name="Chapman S."/>
            <person name="Gujja S."/>
            <person name="Saif S."/>
            <person name="Birren B."/>
        </authorList>
    </citation>
    <scope>NUCLEOTIDE SEQUENCE [LARGE SCALE GENOMIC DNA]</scope>
    <source>
        <strain evidence="8">BCC8398</strain>
    </source>
</reference>
<gene>
    <name evidence="7" type="ORF">I316_00335</name>
</gene>
<evidence type="ECO:0000256" key="3">
    <source>
        <dbReference type="ARBA" id="ARBA00022723"/>
    </source>
</evidence>
<dbReference type="CDD" id="cd07363">
    <property type="entry name" value="45_DOPA_Dioxygenase"/>
    <property type="match status" value="1"/>
</dbReference>
<dbReference type="SUPFAM" id="SSF53213">
    <property type="entry name" value="LigB-like"/>
    <property type="match status" value="1"/>
</dbReference>
<dbReference type="Pfam" id="PF02900">
    <property type="entry name" value="LigB"/>
    <property type="match status" value="1"/>
</dbReference>
<sequence length="319" mass="34640">MVNQTQSPAASLRRGDVYFLSHGGPPTIEQYESGPYKAWQKFGRTITAEKSKPKGIVAVSAHWENEDRYGPGAAGVIVNSNTTNPLIYDFGGFPKHFYQFQFRSNADPALQAKVVDVLKKDGIPVRREDRGLDHGVWIPFKAAFGDDSPLPIVQVSLPGTSDPQASVKLGKSLSKLRDEGYAIVATGQVVHNLRDLFTGRKMPYTKPFLQAVESALSSSDSTRANEDPSLSATLDLLNSPLYKKAHPTDEHFFPLLVALGAIHPRTSGEDSGASSAGDKSDIREKIYTGVVDIGGSPAEDTGLGWGMWRWTHTRANASS</sequence>
<dbReference type="InterPro" id="IPR004183">
    <property type="entry name" value="Xdiol_dOase_suB"/>
</dbReference>
<dbReference type="GO" id="GO:0008198">
    <property type="term" value="F:ferrous iron binding"/>
    <property type="evidence" value="ECO:0007669"/>
    <property type="project" value="InterPro"/>
</dbReference>
<dbReference type="PANTHER" id="PTHR30096">
    <property type="entry name" value="4,5-DOPA DIOXYGENASE EXTRADIOL-LIKE PROTEIN"/>
    <property type="match status" value="1"/>
</dbReference>
<dbReference type="Proteomes" id="UP000092666">
    <property type="component" value="Unassembled WGS sequence"/>
</dbReference>
<evidence type="ECO:0000259" key="6">
    <source>
        <dbReference type="Pfam" id="PF02900"/>
    </source>
</evidence>
<keyword evidence="4" id="KW-0862">Zinc</keyword>
<name>A0A1B9H4B6_9TREE</name>
<comment type="cofactor">
    <cofactor evidence="1">
        <name>Zn(2+)</name>
        <dbReference type="ChEBI" id="CHEBI:29105"/>
    </cofactor>
</comment>
<accession>A0A1B9H4B6</accession>
<comment type="similarity">
    <text evidence="2">Belongs to the DODA-type extradiol aromatic ring-opening dioxygenase family.</text>
</comment>